<accession>A0A9Q0QWL5</accession>
<keyword evidence="2" id="KW-1185">Reference proteome</keyword>
<dbReference type="Proteomes" id="UP001141806">
    <property type="component" value="Unassembled WGS sequence"/>
</dbReference>
<dbReference type="OrthoDB" id="415825at2759"/>
<dbReference type="InterPro" id="IPR016167">
    <property type="entry name" value="FAD-bd_PCMH_sub1"/>
</dbReference>
<reference evidence="1" key="1">
    <citation type="journal article" date="2023" name="Plant J.">
        <title>The genome of the king protea, Protea cynaroides.</title>
        <authorList>
            <person name="Chang J."/>
            <person name="Duong T.A."/>
            <person name="Schoeman C."/>
            <person name="Ma X."/>
            <person name="Roodt D."/>
            <person name="Barker N."/>
            <person name="Li Z."/>
            <person name="Van de Peer Y."/>
            <person name="Mizrachi E."/>
        </authorList>
    </citation>
    <scope>NUCLEOTIDE SEQUENCE</scope>
    <source>
        <tissue evidence="1">Young leaves</tissue>
    </source>
</reference>
<sequence length="134" mass="14834">MDSNTSNSSSKPSRLSPEAFNALTMLSMVDKYPAFGWCLTSLYKLILLGSNFKWSNSFSHGFSWSRRQGFWGIYHRKPLAVIRPAGPKDMVRVVKAASLSSNLTVAARGLKSNNIKLQVEGDNVLIIGGERKPE</sequence>
<proteinExistence type="predicted"/>
<name>A0A9Q0QWL5_9MAGN</name>
<gene>
    <name evidence="1" type="ORF">NE237_007543</name>
</gene>
<protein>
    <submittedName>
        <fullName evidence="1">Uncharacterized protein</fullName>
    </submittedName>
</protein>
<evidence type="ECO:0000313" key="1">
    <source>
        <dbReference type="EMBL" id="KAJ4974369.1"/>
    </source>
</evidence>
<evidence type="ECO:0000313" key="2">
    <source>
        <dbReference type="Proteomes" id="UP001141806"/>
    </source>
</evidence>
<dbReference type="Gene3D" id="3.30.43.10">
    <property type="entry name" value="Uridine Diphospho-n-acetylenolpyruvylglucosamine Reductase, domain 2"/>
    <property type="match status" value="1"/>
</dbReference>
<dbReference type="AlphaFoldDB" id="A0A9Q0QWL5"/>
<comment type="caution">
    <text evidence="1">The sequence shown here is derived from an EMBL/GenBank/DDBJ whole genome shotgun (WGS) entry which is preliminary data.</text>
</comment>
<dbReference type="EMBL" id="JAMYWD010000004">
    <property type="protein sequence ID" value="KAJ4974369.1"/>
    <property type="molecule type" value="Genomic_DNA"/>
</dbReference>
<organism evidence="1 2">
    <name type="scientific">Protea cynaroides</name>
    <dbReference type="NCBI Taxonomy" id="273540"/>
    <lineage>
        <taxon>Eukaryota</taxon>
        <taxon>Viridiplantae</taxon>
        <taxon>Streptophyta</taxon>
        <taxon>Embryophyta</taxon>
        <taxon>Tracheophyta</taxon>
        <taxon>Spermatophyta</taxon>
        <taxon>Magnoliopsida</taxon>
        <taxon>Proteales</taxon>
        <taxon>Proteaceae</taxon>
        <taxon>Protea</taxon>
    </lineage>
</organism>